<proteinExistence type="predicted"/>
<keyword evidence="1" id="KW-0472">Membrane</keyword>
<gene>
    <name evidence="2" type="primary">BQ5605_C011g06372</name>
    <name evidence="2" type="ORF">BQ5605_C011G06372</name>
</gene>
<evidence type="ECO:0000313" key="2">
    <source>
        <dbReference type="EMBL" id="SGY12054.1"/>
    </source>
</evidence>
<dbReference type="AlphaFoldDB" id="A0A2X0LT51"/>
<feature type="transmembrane region" description="Helical" evidence="1">
    <location>
        <begin position="152"/>
        <end position="175"/>
    </location>
</feature>
<sequence length="280" mass="31547">MQPLRSEHKEDTDWLHDLPSSVPSLRATNSLYMKLARRRIGVSSCSADHMTRSSELGLILIGIGIDRHPSLRFSHGHPRYLDISSTFNLRIIPPFRMCSNGYQRNKTVLKNGDSRLVGSSDWPRRTRDLNRPVPYSKHWNSKHGTSLSRIRLYLLVLLLTTVLAGHVGLLGYLALQTTLATQRASVQGRFPSFKCVMLSKQRSPLRFDPIFIMTVNPFSDGYVPPVWDVAHPIGLFCFCCKTVPHTHAGSQAVTRAARSLQGLHCTVDVSTSLCRCVYHR</sequence>
<dbReference type="EMBL" id="FQNC01000011">
    <property type="protein sequence ID" value="SGY12054.1"/>
    <property type="molecule type" value="Genomic_DNA"/>
</dbReference>
<evidence type="ECO:0000256" key="1">
    <source>
        <dbReference type="SAM" id="Phobius"/>
    </source>
</evidence>
<keyword evidence="1" id="KW-0812">Transmembrane</keyword>
<keyword evidence="1" id="KW-1133">Transmembrane helix</keyword>
<dbReference type="Proteomes" id="UP000249464">
    <property type="component" value="Unassembled WGS sequence"/>
</dbReference>
<reference evidence="2 3" key="1">
    <citation type="submission" date="2016-11" db="EMBL/GenBank/DDBJ databases">
        <authorList>
            <person name="Jaros S."/>
            <person name="Januszkiewicz K."/>
            <person name="Wedrychowicz H."/>
        </authorList>
    </citation>
    <scope>NUCLEOTIDE SEQUENCE [LARGE SCALE GENOMIC DNA]</scope>
</reference>
<keyword evidence="3" id="KW-1185">Reference proteome</keyword>
<accession>A0A2X0LT51</accession>
<evidence type="ECO:0000313" key="3">
    <source>
        <dbReference type="Proteomes" id="UP000249464"/>
    </source>
</evidence>
<organism evidence="2 3">
    <name type="scientific">Microbotryum silenes-dioicae</name>
    <dbReference type="NCBI Taxonomy" id="796604"/>
    <lineage>
        <taxon>Eukaryota</taxon>
        <taxon>Fungi</taxon>
        <taxon>Dikarya</taxon>
        <taxon>Basidiomycota</taxon>
        <taxon>Pucciniomycotina</taxon>
        <taxon>Microbotryomycetes</taxon>
        <taxon>Microbotryales</taxon>
        <taxon>Microbotryaceae</taxon>
        <taxon>Microbotryum</taxon>
    </lineage>
</organism>
<name>A0A2X0LT51_9BASI</name>
<protein>
    <submittedName>
        <fullName evidence="2">BQ5605_C011g06372 protein</fullName>
    </submittedName>
</protein>